<evidence type="ECO:0000313" key="1">
    <source>
        <dbReference type="EMBL" id="KAG5454909.1"/>
    </source>
</evidence>
<dbReference type="AlphaFoldDB" id="A0A8T1N0U7"/>
<protein>
    <submittedName>
        <fullName evidence="1">Uncharacterized protein</fullName>
    </submittedName>
</protein>
<proteinExistence type="predicted"/>
<organism evidence="1 2">
    <name type="scientific">Clonorchis sinensis</name>
    <name type="common">Chinese liver fluke</name>
    <dbReference type="NCBI Taxonomy" id="79923"/>
    <lineage>
        <taxon>Eukaryota</taxon>
        <taxon>Metazoa</taxon>
        <taxon>Spiralia</taxon>
        <taxon>Lophotrochozoa</taxon>
        <taxon>Platyhelminthes</taxon>
        <taxon>Trematoda</taxon>
        <taxon>Digenea</taxon>
        <taxon>Opisthorchiida</taxon>
        <taxon>Opisthorchiata</taxon>
        <taxon>Opisthorchiidae</taxon>
        <taxon>Clonorchis</taxon>
    </lineage>
</organism>
<dbReference type="EMBL" id="NIRI02000005">
    <property type="protein sequence ID" value="KAG5454909.1"/>
    <property type="molecule type" value="Genomic_DNA"/>
</dbReference>
<evidence type="ECO:0000313" key="2">
    <source>
        <dbReference type="Proteomes" id="UP000286415"/>
    </source>
</evidence>
<keyword evidence="2" id="KW-1185">Reference proteome</keyword>
<comment type="caution">
    <text evidence="1">The sequence shown here is derived from an EMBL/GenBank/DDBJ whole genome shotgun (WGS) entry which is preliminary data.</text>
</comment>
<dbReference type="Proteomes" id="UP000286415">
    <property type="component" value="Unassembled WGS sequence"/>
</dbReference>
<name>A0A8T1N0U7_CLOSI</name>
<accession>A0A8T1N0U7</accession>
<reference evidence="1 2" key="1">
    <citation type="journal article" date="2018" name="Biotechnol. Adv.">
        <title>Improved genomic resources and new bioinformatic workflow for the carcinogenic parasite Clonorchis sinensis: Biotechnological implications.</title>
        <authorList>
            <person name="Wang D."/>
            <person name="Korhonen P.K."/>
            <person name="Gasser R.B."/>
            <person name="Young N.D."/>
        </authorList>
    </citation>
    <scope>NUCLEOTIDE SEQUENCE [LARGE SCALE GENOMIC DNA]</scope>
    <source>
        <strain evidence="1">Cs-k2</strain>
    </source>
</reference>
<reference evidence="1 2" key="2">
    <citation type="journal article" date="2021" name="Genomics">
        <title>High-quality reference genome for Clonorchis sinensis.</title>
        <authorList>
            <person name="Young N.D."/>
            <person name="Stroehlein A.J."/>
            <person name="Kinkar L."/>
            <person name="Wang T."/>
            <person name="Sohn W.M."/>
            <person name="Chang B.C.H."/>
            <person name="Kaur P."/>
            <person name="Weisz D."/>
            <person name="Dudchenko O."/>
            <person name="Aiden E.L."/>
            <person name="Korhonen P.K."/>
            <person name="Gasser R.B."/>
        </authorList>
    </citation>
    <scope>NUCLEOTIDE SEQUENCE [LARGE SCALE GENOMIC DNA]</scope>
    <source>
        <strain evidence="1">Cs-k2</strain>
    </source>
</reference>
<gene>
    <name evidence="1" type="ORF">CSKR_203748</name>
</gene>
<sequence>MLSHSIFRHNVFHILPLRLYGIPCSAPIHWDAAGIVVTTETYMRLSRYADDQFSYSPMSLDHGDPHQKLQCEFLLYMVFDSISQNIDPPFLIHPHRGDLPSFNARFATCLTHFAISLRMFGYQLSKHPRSHFPPGYSLLVLTRGVM</sequence>